<keyword evidence="2" id="KW-0862">Zinc</keyword>
<protein>
    <submittedName>
        <fullName evidence="7">Uncharacterized protein</fullName>
    </submittedName>
</protein>
<evidence type="ECO:0000256" key="3">
    <source>
        <dbReference type="ARBA" id="ARBA00023015"/>
    </source>
</evidence>
<comment type="caution">
    <text evidence="7">The sequence shown here is derived from an EMBL/GenBank/DDBJ whole genome shotgun (WGS) entry which is preliminary data.</text>
</comment>
<evidence type="ECO:0000256" key="4">
    <source>
        <dbReference type="ARBA" id="ARBA00023125"/>
    </source>
</evidence>
<dbReference type="Proteomes" id="UP001219568">
    <property type="component" value="Unassembled WGS sequence"/>
</dbReference>
<name>A0AAD6NE18_PENCN</name>
<evidence type="ECO:0000256" key="2">
    <source>
        <dbReference type="ARBA" id="ARBA00022833"/>
    </source>
</evidence>
<accession>A0AAD6NE18</accession>
<dbReference type="GO" id="GO:0003677">
    <property type="term" value="F:DNA binding"/>
    <property type="evidence" value="ECO:0007669"/>
    <property type="project" value="UniProtKB-KW"/>
</dbReference>
<dbReference type="GO" id="GO:0046872">
    <property type="term" value="F:metal ion binding"/>
    <property type="evidence" value="ECO:0007669"/>
    <property type="project" value="UniProtKB-KW"/>
</dbReference>
<keyword evidence="5" id="KW-0804">Transcription</keyword>
<dbReference type="PANTHER" id="PTHR31313:SF81">
    <property type="entry name" value="TY1 ENHANCER ACTIVATOR"/>
    <property type="match status" value="1"/>
</dbReference>
<dbReference type="PANTHER" id="PTHR31313">
    <property type="entry name" value="TY1 ENHANCER ACTIVATOR"/>
    <property type="match status" value="1"/>
</dbReference>
<keyword evidence="1" id="KW-0479">Metal-binding</keyword>
<evidence type="ECO:0000313" key="7">
    <source>
        <dbReference type="EMBL" id="KAJ6057583.1"/>
    </source>
</evidence>
<evidence type="ECO:0000313" key="8">
    <source>
        <dbReference type="Proteomes" id="UP001219568"/>
    </source>
</evidence>
<sequence length="255" mass="28319">MSNFQISCDLLRIVTPALDKIYAISSSISFEEKEDQVTKTHVAMSEFYNNIPSPLRVPSAATKQVPPHVYQFNLLYQALKIMLHRPFIRGSPSMESLHSLQNSHLVHLQSATFSAIRVSYVINSFRNFYPLRRLSPIAVEGLVMASHIHLFNSKSSDEMLARRSNNLYSLNLHILNLMTPPGKESSRAVEVLTSLAQESGISTASDPAENLAPRSVVEPQENGSGGHISPNPSCFICHKRFEYGSGTRGTKHRAG</sequence>
<evidence type="ECO:0000256" key="6">
    <source>
        <dbReference type="ARBA" id="ARBA00023242"/>
    </source>
</evidence>
<reference evidence="7" key="2">
    <citation type="submission" date="2023-01" db="EMBL/GenBank/DDBJ databases">
        <authorList>
            <person name="Petersen C."/>
        </authorList>
    </citation>
    <scope>NUCLEOTIDE SEQUENCE</scope>
    <source>
        <strain evidence="7">IBT 15450</strain>
    </source>
</reference>
<evidence type="ECO:0000256" key="1">
    <source>
        <dbReference type="ARBA" id="ARBA00022723"/>
    </source>
</evidence>
<evidence type="ECO:0000256" key="5">
    <source>
        <dbReference type="ARBA" id="ARBA00023163"/>
    </source>
</evidence>
<keyword evidence="3" id="KW-0805">Transcription regulation</keyword>
<keyword evidence="6" id="KW-0539">Nucleus</keyword>
<dbReference type="AlphaFoldDB" id="A0AAD6NE18"/>
<keyword evidence="8" id="KW-1185">Reference proteome</keyword>
<proteinExistence type="predicted"/>
<gene>
    <name evidence="7" type="ORF">N7460_000857</name>
</gene>
<organism evidence="7 8">
    <name type="scientific">Penicillium canescens</name>
    <dbReference type="NCBI Taxonomy" id="5083"/>
    <lineage>
        <taxon>Eukaryota</taxon>
        <taxon>Fungi</taxon>
        <taxon>Dikarya</taxon>
        <taxon>Ascomycota</taxon>
        <taxon>Pezizomycotina</taxon>
        <taxon>Eurotiomycetes</taxon>
        <taxon>Eurotiomycetidae</taxon>
        <taxon>Eurotiales</taxon>
        <taxon>Aspergillaceae</taxon>
        <taxon>Penicillium</taxon>
    </lineage>
</organism>
<reference evidence="7" key="1">
    <citation type="journal article" date="2023" name="IMA Fungus">
        <title>Comparative genomic study of the Penicillium genus elucidates a diverse pangenome and 15 lateral gene transfer events.</title>
        <authorList>
            <person name="Petersen C."/>
            <person name="Sorensen T."/>
            <person name="Nielsen M.R."/>
            <person name="Sondergaard T.E."/>
            <person name="Sorensen J.L."/>
            <person name="Fitzpatrick D.A."/>
            <person name="Frisvad J.C."/>
            <person name="Nielsen K.L."/>
        </authorList>
    </citation>
    <scope>NUCLEOTIDE SEQUENCE</scope>
    <source>
        <strain evidence="7">IBT 15450</strain>
    </source>
</reference>
<keyword evidence="4" id="KW-0238">DNA-binding</keyword>
<dbReference type="InterPro" id="IPR051615">
    <property type="entry name" value="Transcr_Regulatory_Elem"/>
</dbReference>
<dbReference type="CDD" id="cd12148">
    <property type="entry name" value="fungal_TF_MHR"/>
    <property type="match status" value="1"/>
</dbReference>
<dbReference type="EMBL" id="JAQJZL010000001">
    <property type="protein sequence ID" value="KAJ6057583.1"/>
    <property type="molecule type" value="Genomic_DNA"/>
</dbReference>